<evidence type="ECO:0000313" key="2">
    <source>
        <dbReference type="Proteomes" id="UP000799439"/>
    </source>
</evidence>
<dbReference type="AlphaFoldDB" id="A0A9P4IRD3"/>
<sequence>MDSLTYIAAVGLQTQSQIALQKAHLHATHPGSPQNYRRRAQTSSPRILVAFGTSHKDAVFIARHDEYYQTPGTLPPALQRMFDSGEIPLGTLQKVALGPNGSFFVASGLKAWWNLNGLSEASQQEVGELLQQMQTGESQYGYWGIVDFVMGLRGELALTYDTGRLAMWSDHPPLDPGLVQTIYNIARAGQYFTVMAFGPGNTGVVQPKDRPLPVYRTAHNSWPPPGLQKEMSSINGEKPIRHIACSVVNHEYYYVVRADHDQLDIRFRMPAEAQEKLLQWITEYGVSETLLYNALLLTQSVPCLGERRCDPDDGQSSVIDLDTPYFLLQ</sequence>
<reference evidence="1" key="1">
    <citation type="journal article" date="2020" name="Stud. Mycol.">
        <title>101 Dothideomycetes genomes: a test case for predicting lifestyles and emergence of pathogens.</title>
        <authorList>
            <person name="Haridas S."/>
            <person name="Albert R."/>
            <person name="Binder M."/>
            <person name="Bloem J."/>
            <person name="Labutti K."/>
            <person name="Salamov A."/>
            <person name="Andreopoulos B."/>
            <person name="Baker S."/>
            <person name="Barry K."/>
            <person name="Bills G."/>
            <person name="Bluhm B."/>
            <person name="Cannon C."/>
            <person name="Castanera R."/>
            <person name="Culley D."/>
            <person name="Daum C."/>
            <person name="Ezra D."/>
            <person name="Gonzalez J."/>
            <person name="Henrissat B."/>
            <person name="Kuo A."/>
            <person name="Liang C."/>
            <person name="Lipzen A."/>
            <person name="Lutzoni F."/>
            <person name="Magnuson J."/>
            <person name="Mondo S."/>
            <person name="Nolan M."/>
            <person name="Ohm R."/>
            <person name="Pangilinan J."/>
            <person name="Park H.-J."/>
            <person name="Ramirez L."/>
            <person name="Alfaro M."/>
            <person name="Sun H."/>
            <person name="Tritt A."/>
            <person name="Yoshinaga Y."/>
            <person name="Zwiers L.-H."/>
            <person name="Turgeon B."/>
            <person name="Goodwin S."/>
            <person name="Spatafora J."/>
            <person name="Crous P."/>
            <person name="Grigoriev I."/>
        </authorList>
    </citation>
    <scope>NUCLEOTIDE SEQUENCE</scope>
    <source>
        <strain evidence="1">CBS 260.36</strain>
    </source>
</reference>
<comment type="caution">
    <text evidence="1">The sequence shown here is derived from an EMBL/GenBank/DDBJ whole genome shotgun (WGS) entry which is preliminary data.</text>
</comment>
<dbReference type="OrthoDB" id="10505254at2759"/>
<organism evidence="1 2">
    <name type="scientific">Myriangium duriaei CBS 260.36</name>
    <dbReference type="NCBI Taxonomy" id="1168546"/>
    <lineage>
        <taxon>Eukaryota</taxon>
        <taxon>Fungi</taxon>
        <taxon>Dikarya</taxon>
        <taxon>Ascomycota</taxon>
        <taxon>Pezizomycotina</taxon>
        <taxon>Dothideomycetes</taxon>
        <taxon>Dothideomycetidae</taxon>
        <taxon>Myriangiales</taxon>
        <taxon>Myriangiaceae</taxon>
        <taxon>Myriangium</taxon>
    </lineage>
</organism>
<name>A0A9P4IRD3_9PEZI</name>
<proteinExistence type="predicted"/>
<evidence type="ECO:0000313" key="1">
    <source>
        <dbReference type="EMBL" id="KAF2148291.1"/>
    </source>
</evidence>
<gene>
    <name evidence="1" type="ORF">K461DRAFT_324657</name>
</gene>
<accession>A0A9P4IRD3</accession>
<dbReference type="Proteomes" id="UP000799439">
    <property type="component" value="Unassembled WGS sequence"/>
</dbReference>
<protein>
    <submittedName>
        <fullName evidence="1">Uncharacterized protein</fullName>
    </submittedName>
</protein>
<dbReference type="EMBL" id="ML996093">
    <property type="protein sequence ID" value="KAF2148291.1"/>
    <property type="molecule type" value="Genomic_DNA"/>
</dbReference>
<keyword evidence="2" id="KW-1185">Reference proteome</keyword>